<protein>
    <submittedName>
        <fullName evidence="1">Uncharacterized protein</fullName>
    </submittedName>
</protein>
<sequence length="382" mass="43233">MEPIGYVPVLVDEDIVLSDSFAILMYLEEKYPQHPLLPRDLQRRGINYQAANIVSSSIQPLQNIGVLKYIGEKVHPDEKLVWVQYHIGKGFAALEKLLKDYAGKYATGDEVCLGKQKRNNRKVKDKGRDDKSGVAIQDILQEESLADERKDFTIEDAELVLENSDVSDSVDCLPEMQPDSEDRDTDTSEVHPPTEASSSVGIHFQTTKNKNHQAEEEISEARQLVMRLVWPMKSVFLHQNLQEMQHNQMMHLKVARLNQVVDAYALIGDVSGLAEKIQSFFMQEVLSVTHSVLKNILQEDLEPSNMQSSSSRLTYSDLCHQIPESKFRQCLLTTLAALFKLMSSYHAIMSFQLADKVMTNQEAVECIRNIKDAKAAAKHLTC</sequence>
<comment type="caution">
    <text evidence="1">The sequence shown here is derived from an EMBL/GenBank/DDBJ whole genome shotgun (WGS) entry which is preliminary data.</text>
</comment>
<name>A0ACC0FW70_9ERIC</name>
<keyword evidence="2" id="KW-1185">Reference proteome</keyword>
<organism evidence="1 2">
    <name type="scientific">Camellia lanceoleosa</name>
    <dbReference type="NCBI Taxonomy" id="1840588"/>
    <lineage>
        <taxon>Eukaryota</taxon>
        <taxon>Viridiplantae</taxon>
        <taxon>Streptophyta</taxon>
        <taxon>Embryophyta</taxon>
        <taxon>Tracheophyta</taxon>
        <taxon>Spermatophyta</taxon>
        <taxon>Magnoliopsida</taxon>
        <taxon>eudicotyledons</taxon>
        <taxon>Gunneridae</taxon>
        <taxon>Pentapetalae</taxon>
        <taxon>asterids</taxon>
        <taxon>Ericales</taxon>
        <taxon>Theaceae</taxon>
        <taxon>Camellia</taxon>
    </lineage>
</organism>
<dbReference type="EMBL" id="CM045770">
    <property type="protein sequence ID" value="KAI7992949.1"/>
    <property type="molecule type" value="Genomic_DNA"/>
</dbReference>
<gene>
    <name evidence="1" type="ORF">LOK49_LG12G00466</name>
</gene>
<proteinExistence type="predicted"/>
<dbReference type="Proteomes" id="UP001060215">
    <property type="component" value="Chromosome 13"/>
</dbReference>
<evidence type="ECO:0000313" key="1">
    <source>
        <dbReference type="EMBL" id="KAI7992949.1"/>
    </source>
</evidence>
<evidence type="ECO:0000313" key="2">
    <source>
        <dbReference type="Proteomes" id="UP001060215"/>
    </source>
</evidence>
<accession>A0ACC0FW70</accession>
<reference evidence="1 2" key="1">
    <citation type="journal article" date="2022" name="Plant J.">
        <title>Chromosome-level genome of Camellia lanceoleosa provides a valuable resource for understanding genome evolution and self-incompatibility.</title>
        <authorList>
            <person name="Gong W."/>
            <person name="Xiao S."/>
            <person name="Wang L."/>
            <person name="Liao Z."/>
            <person name="Chang Y."/>
            <person name="Mo W."/>
            <person name="Hu G."/>
            <person name="Li W."/>
            <person name="Zhao G."/>
            <person name="Zhu H."/>
            <person name="Hu X."/>
            <person name="Ji K."/>
            <person name="Xiang X."/>
            <person name="Song Q."/>
            <person name="Yuan D."/>
            <person name="Jin S."/>
            <person name="Zhang L."/>
        </authorList>
    </citation>
    <scope>NUCLEOTIDE SEQUENCE [LARGE SCALE GENOMIC DNA]</scope>
    <source>
        <strain evidence="1">SQ_2022a</strain>
    </source>
</reference>